<dbReference type="EMBL" id="AWGA01000063">
    <property type="protein sequence ID" value="TEA26902.1"/>
    <property type="molecule type" value="Genomic_DNA"/>
</dbReference>
<keyword evidence="1 2" id="KW-0472">Membrane</keyword>
<name>A0AB94IBW8_9GAMM</name>
<dbReference type="GO" id="GO:0016020">
    <property type="term" value="C:membrane"/>
    <property type="evidence" value="ECO:0007669"/>
    <property type="project" value="UniProtKB-UniRule"/>
</dbReference>
<evidence type="ECO:0000256" key="2">
    <source>
        <dbReference type="SAM" id="Phobius"/>
    </source>
</evidence>
<keyword evidence="2" id="KW-0812">Transmembrane</keyword>
<reference evidence="4 5" key="1">
    <citation type="journal article" date="2014" name="Appl. Environ. Microbiol.">
        <title>Genomic features of a bumble bee symbiont reflect its host environment.</title>
        <authorList>
            <person name="Martinson V.G."/>
            <person name="Magoc T."/>
            <person name="Koch H."/>
            <person name="Salzberg S.L."/>
            <person name="Moran N.A."/>
        </authorList>
    </citation>
    <scope>NUCLEOTIDE SEQUENCE [LARGE SCALE GENOMIC DNA]</scope>
    <source>
        <strain evidence="4 5">Bimp</strain>
    </source>
</reference>
<dbReference type="PANTHER" id="PTHR30329:SF21">
    <property type="entry name" value="LIPOPROTEIN YIAD-RELATED"/>
    <property type="match status" value="1"/>
</dbReference>
<dbReference type="SUPFAM" id="SSF103088">
    <property type="entry name" value="OmpA-like"/>
    <property type="match status" value="1"/>
</dbReference>
<comment type="caution">
    <text evidence="4">The sequence shown here is derived from an EMBL/GenBank/DDBJ whole genome shotgun (WGS) entry which is preliminary data.</text>
</comment>
<dbReference type="InterPro" id="IPR050330">
    <property type="entry name" value="Bact_OuterMem_StrucFunc"/>
</dbReference>
<dbReference type="Pfam" id="PF00691">
    <property type="entry name" value="OmpA"/>
    <property type="match status" value="1"/>
</dbReference>
<keyword evidence="2" id="KW-1133">Transmembrane helix</keyword>
<gene>
    <name evidence="4" type="ORF">O970_06495</name>
</gene>
<evidence type="ECO:0000256" key="1">
    <source>
        <dbReference type="PROSITE-ProRule" id="PRU00473"/>
    </source>
</evidence>
<sequence>MHHYPWRLQIIYTTVLSLCLLLFFFPISYGWKMIGTVLVLSIALILLYRSYRYRRLLKASTANILFLQQKLDLLPARQRYRLPILLVTGNSANAFFPDDLSLAESHIVVSSDAVWIYVEESAALPIVFDSLVSRWPDMLGRIGLFLALNPEQEDKQGLFIAKLHAFRQSWVDTCRIAKYRLPVYVSTHVGLNNIQYNDTAPLPVYWYQLINQQIYLSDNYVTPIDNWVNSNKITPQEREQRMHIRAMLTEVAQWFDQTVLTALADRKQPIMPCIPTGQVILPLNNQHITHHLFELKLLERTSLVLPNTKAIQTVISPPDRLVKLMPISYPFTPLTKMMLGFIILTSFFFIGCLTASYLNNQKLIEKVQKDIHHFDLIADNSYDEKLAALNTIKIDRQRLNDYFQKGEPLRLGFGLYRGQQLVEPLTQAIGRYIPKPPEQPEPEKVIIETIKEVIKQPQTIRLDSVSLFESGQSKLKPESYKFLINALADLKNQIQQNNEGGWLILITGHTDSTGQQNKNLQLSRERADVVRDWIIKNSDIPDTCFATQGFGAKKPLMDNDSLENRAKNRRVEISLIPQPASCLLNEEISQ</sequence>
<proteinExistence type="predicted"/>
<keyword evidence="5" id="KW-1185">Reference proteome</keyword>
<dbReference type="PROSITE" id="PS51123">
    <property type="entry name" value="OMPA_2"/>
    <property type="match status" value="1"/>
</dbReference>
<dbReference type="Proteomes" id="UP000506160">
    <property type="component" value="Unassembled WGS sequence"/>
</dbReference>
<evidence type="ECO:0000313" key="5">
    <source>
        <dbReference type="Proteomes" id="UP000506160"/>
    </source>
</evidence>
<evidence type="ECO:0000259" key="3">
    <source>
        <dbReference type="PROSITE" id="PS51123"/>
    </source>
</evidence>
<dbReference type="RefSeq" id="WP_024496313.1">
    <property type="nucleotide sequence ID" value="NZ_AWGA01000063.1"/>
</dbReference>
<feature type="transmembrane region" description="Helical" evidence="2">
    <location>
        <begin position="338"/>
        <end position="358"/>
    </location>
</feature>
<dbReference type="InterPro" id="IPR036737">
    <property type="entry name" value="OmpA-like_sf"/>
</dbReference>
<organism evidence="4 5">
    <name type="scientific">Candidatus Schmidhempelia bombi str. Bimp</name>
    <dbReference type="NCBI Taxonomy" id="1387197"/>
    <lineage>
        <taxon>Bacteria</taxon>
        <taxon>Pseudomonadati</taxon>
        <taxon>Pseudomonadota</taxon>
        <taxon>Gammaproteobacteria</taxon>
        <taxon>Orbales</taxon>
        <taxon>Orbaceae</taxon>
        <taxon>Candidatus Schmidhempelia</taxon>
    </lineage>
</organism>
<protein>
    <recommendedName>
        <fullName evidence="3">OmpA-like domain-containing protein</fullName>
    </recommendedName>
</protein>
<feature type="transmembrane region" description="Helical" evidence="2">
    <location>
        <begin position="7"/>
        <end position="25"/>
    </location>
</feature>
<accession>A0AB94IBW8</accession>
<feature type="domain" description="OmpA-like" evidence="3">
    <location>
        <begin position="455"/>
        <end position="579"/>
    </location>
</feature>
<dbReference type="AlphaFoldDB" id="A0AB94IBW8"/>
<dbReference type="CDD" id="cd07185">
    <property type="entry name" value="OmpA_C-like"/>
    <property type="match status" value="1"/>
</dbReference>
<feature type="transmembrane region" description="Helical" evidence="2">
    <location>
        <begin position="31"/>
        <end position="48"/>
    </location>
</feature>
<dbReference type="Gene3D" id="3.30.1330.60">
    <property type="entry name" value="OmpA-like domain"/>
    <property type="match status" value="1"/>
</dbReference>
<dbReference type="InterPro" id="IPR006665">
    <property type="entry name" value="OmpA-like"/>
</dbReference>
<evidence type="ECO:0000313" key="4">
    <source>
        <dbReference type="EMBL" id="TEA26902.1"/>
    </source>
</evidence>
<dbReference type="PANTHER" id="PTHR30329">
    <property type="entry name" value="STATOR ELEMENT OF FLAGELLAR MOTOR COMPLEX"/>
    <property type="match status" value="1"/>
</dbReference>